<protein>
    <submittedName>
        <fullName evidence="1">Uncharacterized protein</fullName>
    </submittedName>
</protein>
<reference evidence="1 2" key="1">
    <citation type="submission" date="2017-03" db="EMBL/GenBank/DDBJ databases">
        <title>Draft genime sequence of the acidophilic sulfur-oxidizing bacterium Acidithiobacillus sp. SH, isolated from seawater.</title>
        <authorList>
            <person name="Sharmin S."/>
            <person name="Tokuhisa M."/>
            <person name="Kanao T."/>
            <person name="Kamimura K."/>
        </authorList>
    </citation>
    <scope>NUCLEOTIDE SEQUENCE [LARGE SCALE GENOMIC DNA]</scope>
    <source>
        <strain evidence="1 2">SH</strain>
    </source>
</reference>
<dbReference type="InParanoid" id="A0A2I1DIX5"/>
<accession>A0A2I1DIX5</accession>
<dbReference type="AlphaFoldDB" id="A0A2I1DIX5"/>
<sequence length="250" mass="27886">MNYFAAFFDALTGVGTLALAFFTYKSVDQSKHMAAAAKESIDLTRKIEKSKIKPYCTISPLSVNSEKVFVGTCSEAYFSNSHDGPTLSCVVKNHGPGTAHAVSLMLCGDDKKLWTKRIRVADILAPGEQISFQKQFIKSDLPSSEVREYSRSNGSSRVEGQPEYLCTNIKYIAVEYRDSEQDTFHAVRLFVPRAALNHPVPVIEPTDAEKFATKSVEMLYFDGPHENKPYYSETEDQKAARLGEFAEEKA</sequence>
<keyword evidence="2" id="KW-1185">Reference proteome</keyword>
<dbReference type="RefSeq" id="WP_101538737.1">
    <property type="nucleotide sequence ID" value="NZ_MXAV01000049.1"/>
</dbReference>
<comment type="caution">
    <text evidence="1">The sequence shown here is derived from an EMBL/GenBank/DDBJ whole genome shotgun (WGS) entry which is preliminary data.</text>
</comment>
<proteinExistence type="predicted"/>
<dbReference type="Proteomes" id="UP000234329">
    <property type="component" value="Unassembled WGS sequence"/>
</dbReference>
<evidence type="ECO:0000313" key="2">
    <source>
        <dbReference type="Proteomes" id="UP000234329"/>
    </source>
</evidence>
<evidence type="ECO:0000313" key="1">
    <source>
        <dbReference type="EMBL" id="PKY09805.1"/>
    </source>
</evidence>
<gene>
    <name evidence="1" type="ORF">B1757_13030</name>
</gene>
<dbReference type="EMBL" id="MXAV01000049">
    <property type="protein sequence ID" value="PKY09805.1"/>
    <property type="molecule type" value="Genomic_DNA"/>
</dbReference>
<organism evidence="1 2">
    <name type="scientific">Acidithiobacillus marinus</name>
    <dbReference type="NCBI Taxonomy" id="187490"/>
    <lineage>
        <taxon>Bacteria</taxon>
        <taxon>Pseudomonadati</taxon>
        <taxon>Pseudomonadota</taxon>
        <taxon>Acidithiobacillia</taxon>
        <taxon>Acidithiobacillales</taxon>
        <taxon>Acidithiobacillaceae</taxon>
        <taxon>Acidithiobacillus</taxon>
    </lineage>
</organism>
<name>A0A2I1DIX5_9PROT</name>